<organism evidence="8 9">
    <name type="scientific">Vitis vinifera</name>
    <name type="common">Grape</name>
    <dbReference type="NCBI Taxonomy" id="29760"/>
    <lineage>
        <taxon>Eukaryota</taxon>
        <taxon>Viridiplantae</taxon>
        <taxon>Streptophyta</taxon>
        <taxon>Embryophyta</taxon>
        <taxon>Tracheophyta</taxon>
        <taxon>Spermatophyta</taxon>
        <taxon>Magnoliopsida</taxon>
        <taxon>eudicotyledons</taxon>
        <taxon>Gunneridae</taxon>
        <taxon>Pentapetalae</taxon>
        <taxon>rosids</taxon>
        <taxon>Vitales</taxon>
        <taxon>Vitaceae</taxon>
        <taxon>Viteae</taxon>
        <taxon>Vitis</taxon>
    </lineage>
</organism>
<dbReference type="Gene3D" id="1.25.10.10">
    <property type="entry name" value="Leucine-rich Repeat Variant"/>
    <property type="match status" value="1"/>
</dbReference>
<feature type="compositionally biased region" description="Low complexity" evidence="5">
    <location>
        <begin position="741"/>
        <end position="754"/>
    </location>
</feature>
<comment type="caution">
    <text evidence="8">The sequence shown here is derived from an EMBL/GenBank/DDBJ whole genome shotgun (WGS) entry which is preliminary data.</text>
</comment>
<evidence type="ECO:0000256" key="2">
    <source>
        <dbReference type="ARBA" id="ARBA00022737"/>
    </source>
</evidence>
<evidence type="ECO:0000256" key="4">
    <source>
        <dbReference type="PIRNR" id="PIRNR015947"/>
    </source>
</evidence>
<dbReference type="GO" id="GO:0008540">
    <property type="term" value="C:proteasome regulatory particle, base subcomplex"/>
    <property type="evidence" value="ECO:0007669"/>
    <property type="project" value="UniProtKB-UniRule"/>
</dbReference>
<dbReference type="InterPro" id="IPR040623">
    <property type="entry name" value="RPN2_C"/>
</dbReference>
<name>A0A438D1T8_VITVI</name>
<dbReference type="PANTHER" id="PTHR10943">
    <property type="entry name" value="26S PROTEASOME NON-ATPASE REGULATORY SUBUNIT"/>
    <property type="match status" value="1"/>
</dbReference>
<comment type="subunit">
    <text evidence="4">Component of the 19S regulatory particle (RP/PA700) base subcomplex of the 26S proteasome. The 26S proteasome is composed of a core protease (CP), known as the 20S proteasome, capped at one or both ends by the 19S regulatory particle (RP/PA700).</text>
</comment>
<feature type="compositionally biased region" description="Low complexity" evidence="5">
    <location>
        <begin position="834"/>
        <end position="855"/>
    </location>
</feature>
<keyword evidence="2" id="KW-0677">Repeat</keyword>
<dbReference type="InterPro" id="IPR002015">
    <property type="entry name" value="Proteasome/cyclosome_rpt"/>
</dbReference>
<feature type="domain" description="26S proteasome non-ATPase regulatory subunit 1/RPN2 N-terminal" evidence="7">
    <location>
        <begin position="5"/>
        <end position="156"/>
    </location>
</feature>
<feature type="compositionally biased region" description="Polar residues" evidence="5">
    <location>
        <begin position="186"/>
        <end position="210"/>
    </location>
</feature>
<dbReference type="AlphaFoldDB" id="A0A438D1T8"/>
<feature type="region of interest" description="Disordered" evidence="5">
    <location>
        <begin position="741"/>
        <end position="776"/>
    </location>
</feature>
<evidence type="ECO:0000259" key="7">
    <source>
        <dbReference type="Pfam" id="PF21505"/>
    </source>
</evidence>
<dbReference type="PANTHER" id="PTHR10943:SF2">
    <property type="entry name" value="26S PROTEASOME NON-ATPASE REGULATORY SUBUNIT 1"/>
    <property type="match status" value="1"/>
</dbReference>
<protein>
    <recommendedName>
        <fullName evidence="4">26S proteasome non-ATPase regulatory subunit 1 homolog</fullName>
    </recommendedName>
</protein>
<dbReference type="SUPFAM" id="SSF48371">
    <property type="entry name" value="ARM repeat"/>
    <property type="match status" value="1"/>
</dbReference>
<dbReference type="Pfam" id="PF21505">
    <property type="entry name" value="RPN2_N"/>
    <property type="match status" value="1"/>
</dbReference>
<feature type="domain" description="26S proteasome regulatory subunit RPN2 C-terminal" evidence="6">
    <location>
        <begin position="752"/>
        <end position="829"/>
    </location>
</feature>
<dbReference type="GO" id="GO:0042176">
    <property type="term" value="P:regulation of protein catabolic process"/>
    <property type="evidence" value="ECO:0007669"/>
    <property type="project" value="UniProtKB-UniRule"/>
</dbReference>
<dbReference type="FunFam" id="1.25.10.10:FF:000017">
    <property type="entry name" value="26S proteasome non-ATPase regulatory subunit 1"/>
    <property type="match status" value="1"/>
</dbReference>
<dbReference type="Proteomes" id="UP000288805">
    <property type="component" value="Unassembled WGS sequence"/>
</dbReference>
<feature type="region of interest" description="Disordered" evidence="5">
    <location>
        <begin position="185"/>
        <end position="230"/>
    </location>
</feature>
<dbReference type="InterPro" id="IPR016024">
    <property type="entry name" value="ARM-type_fold"/>
</dbReference>
<dbReference type="GO" id="GO:0030234">
    <property type="term" value="F:enzyme regulator activity"/>
    <property type="evidence" value="ECO:0007669"/>
    <property type="project" value="UniProtKB-UniRule"/>
</dbReference>
<dbReference type="InterPro" id="IPR011989">
    <property type="entry name" value="ARM-like"/>
</dbReference>
<proteinExistence type="inferred from homology"/>
<dbReference type="EMBL" id="QGNW01001841">
    <property type="protein sequence ID" value="RVW29429.1"/>
    <property type="molecule type" value="Genomic_DNA"/>
</dbReference>
<evidence type="ECO:0000256" key="1">
    <source>
        <dbReference type="ARBA" id="ARBA00006308"/>
    </source>
</evidence>
<evidence type="ECO:0000256" key="5">
    <source>
        <dbReference type="SAM" id="MobiDB-lite"/>
    </source>
</evidence>
<dbReference type="Pfam" id="PF13646">
    <property type="entry name" value="HEAT_2"/>
    <property type="match status" value="1"/>
</dbReference>
<keyword evidence="3 4" id="KW-0647">Proteasome</keyword>
<dbReference type="InterPro" id="IPR016642">
    <property type="entry name" value="26S_Psome_Rpn2"/>
</dbReference>
<evidence type="ECO:0000313" key="8">
    <source>
        <dbReference type="EMBL" id="RVW29429.1"/>
    </source>
</evidence>
<accession>A0A438D1T8</accession>
<evidence type="ECO:0000256" key="3">
    <source>
        <dbReference type="ARBA" id="ARBA00022942"/>
    </source>
</evidence>
<gene>
    <name evidence="8" type="primary">RPN2A_7</name>
    <name evidence="8" type="ORF">CK203_101671</name>
</gene>
<dbReference type="Pfam" id="PF18004">
    <property type="entry name" value="RPN2_C"/>
    <property type="match status" value="1"/>
</dbReference>
<evidence type="ECO:0000313" key="9">
    <source>
        <dbReference type="Proteomes" id="UP000288805"/>
    </source>
</evidence>
<dbReference type="PIRSF" id="PIRSF015947">
    <property type="entry name" value="26S_Psome_Rpn2"/>
    <property type="match status" value="1"/>
</dbReference>
<sequence>MLLNAMKVFYYLGELNDSLSYALGAGPLFDVSEDSDYVHTLLAKAIDEYASLKSRAGESNDEALVDPRLEAIVERMLDKCIVDGRYQQAMGMAVECRRLDKLEEAITRSDNVHGTLSYCINISHSFVNRREYRREVLRCLVKVYQKLPSPDYLSIYDALLAFQIAFDLVENEHQAFLLNVRDRLSNPKSQPSESVQPGNNDPDTAQNGNPGASEDVEMTDGSHASTGSLLEMDPNEALYAERLTKIKGILSGETSIQLTLQFLYSHNKSDLLILKTIKQSVEMRNSVCHSATIYANAIMHAGTTVDTFLRENLCNSRARCDSQRPPATGKVTDGTLLASEWAWGCGGGSPYSEGGALYALGLIHANHGEGIKQFLRDSLRSTNVEVIQHGACLGLGLAALGTADEDIYDDIKNVLYTDSAVAGEAAGISMGLLMVGTASEKASEMLAYAHETQHEKIIRGLALGIALTVYGREEEADTLIEQMTRDQDPILRYGGMYALALAYQGTANNKAIRQLLHFAVSDVSDDVRRTAVLALGFVLYSEPEQTPRIVSLLSESYNPHVRYGAALAVGISCAGTGLSEAISLLEPLTSDVVDFVRQGALIAMAMVMVQISETSDSRVGTFRRQLEKIILDKHEDTMSKMGAILASGILDAGGRNVTIRLLSKTKHDKVTAVVGLAVFSQFWYWYPLIYFISLSFSPTAFIGLNYDLKVPTFEFLSHANLRCLSTLDQPPCPLLHLLRTESSSSTGQSSGKGKSTTEKDGDSMQVDSPSEKKVEPEASFEILTNPARVVPAQEKFIKFLEESRYVPVKLAPSGFVLLRDLRPTEPEVLSLTDTPSSTASPAGGSATGQQAAASAMAVDEEPQPPQAFEYTS</sequence>
<evidence type="ECO:0000259" key="6">
    <source>
        <dbReference type="Pfam" id="PF18004"/>
    </source>
</evidence>
<reference evidence="8 9" key="1">
    <citation type="journal article" date="2018" name="PLoS Genet.">
        <title>Population sequencing reveals clonal diversity and ancestral inbreeding in the grapevine cultivar Chardonnay.</title>
        <authorList>
            <person name="Roach M.J."/>
            <person name="Johnson D.L."/>
            <person name="Bohlmann J."/>
            <person name="van Vuuren H.J."/>
            <person name="Jones S.J."/>
            <person name="Pretorius I.S."/>
            <person name="Schmidt S.A."/>
            <person name="Borneman A.R."/>
        </authorList>
    </citation>
    <scope>NUCLEOTIDE SEQUENCE [LARGE SCALE GENOMIC DNA]</scope>
    <source>
        <strain evidence="9">cv. Chardonnay</strain>
        <tissue evidence="8">Leaf</tissue>
    </source>
</reference>
<comment type="function">
    <text evidence="4">Acts as a regulatory subunit of the 26S proteasome which is involved in the ATP-dependent degradation of ubiquitinated proteins.</text>
</comment>
<dbReference type="InterPro" id="IPR048570">
    <property type="entry name" value="PSMD1_RPN2_N"/>
</dbReference>
<feature type="region of interest" description="Disordered" evidence="5">
    <location>
        <begin position="828"/>
        <end position="872"/>
    </location>
</feature>
<comment type="similarity">
    <text evidence="1 4">Belongs to the proteasome subunit S1 family.</text>
</comment>
<dbReference type="Pfam" id="PF01851">
    <property type="entry name" value="PC_rep"/>
    <property type="match status" value="1"/>
</dbReference>